<dbReference type="GO" id="GO:0000981">
    <property type="term" value="F:DNA-binding transcription factor activity, RNA polymerase II-specific"/>
    <property type="evidence" value="ECO:0007669"/>
    <property type="project" value="TreeGrafter"/>
</dbReference>
<feature type="compositionally biased region" description="Low complexity" evidence="7">
    <location>
        <begin position="301"/>
        <end position="310"/>
    </location>
</feature>
<dbReference type="PANTHER" id="PTHR16223">
    <property type="entry name" value="TRANSCRIPTION FACTOR BHLH83-RELATED"/>
    <property type="match status" value="1"/>
</dbReference>
<name>A0A8T0GMC5_CERPU</name>
<reference evidence="9" key="1">
    <citation type="submission" date="2020-06" db="EMBL/GenBank/DDBJ databases">
        <title>WGS assembly of Ceratodon purpureus strain R40.</title>
        <authorList>
            <person name="Carey S.B."/>
            <person name="Jenkins J."/>
            <person name="Shu S."/>
            <person name="Lovell J.T."/>
            <person name="Sreedasyam A."/>
            <person name="Maumus F."/>
            <person name="Tiley G.P."/>
            <person name="Fernandez-Pozo N."/>
            <person name="Barry K."/>
            <person name="Chen C."/>
            <person name="Wang M."/>
            <person name="Lipzen A."/>
            <person name="Daum C."/>
            <person name="Saski C.A."/>
            <person name="Payton A.C."/>
            <person name="Mcbreen J.C."/>
            <person name="Conrad R.E."/>
            <person name="Kollar L.M."/>
            <person name="Olsson S."/>
            <person name="Huttunen S."/>
            <person name="Landis J.B."/>
            <person name="Wickett N.J."/>
            <person name="Johnson M.G."/>
            <person name="Rensing S.A."/>
            <person name="Grimwood J."/>
            <person name="Schmutz J."/>
            <person name="Mcdaniel S.F."/>
        </authorList>
    </citation>
    <scope>NUCLEOTIDE SEQUENCE</scope>
    <source>
        <strain evidence="9">R40</strain>
    </source>
</reference>
<evidence type="ECO:0000259" key="8">
    <source>
        <dbReference type="PROSITE" id="PS50888"/>
    </source>
</evidence>
<dbReference type="InterPro" id="IPR045843">
    <property type="entry name" value="IND-like"/>
</dbReference>
<dbReference type="Proteomes" id="UP000822688">
    <property type="component" value="Chromosome 10"/>
</dbReference>
<feature type="coiled-coil region" evidence="6">
    <location>
        <begin position="396"/>
        <end position="437"/>
    </location>
</feature>
<keyword evidence="3" id="KW-0238">DNA-binding</keyword>
<keyword evidence="6" id="KW-0175">Coiled coil</keyword>
<proteinExistence type="predicted"/>
<dbReference type="InterPro" id="IPR011598">
    <property type="entry name" value="bHLH_dom"/>
</dbReference>
<comment type="subcellular location">
    <subcellularLocation>
        <location evidence="1">Nucleus</location>
    </subcellularLocation>
</comment>
<dbReference type="EMBL" id="CM026431">
    <property type="protein sequence ID" value="KAG0559374.1"/>
    <property type="molecule type" value="Genomic_DNA"/>
</dbReference>
<dbReference type="SMART" id="SM00353">
    <property type="entry name" value="HLH"/>
    <property type="match status" value="1"/>
</dbReference>
<evidence type="ECO:0000256" key="2">
    <source>
        <dbReference type="ARBA" id="ARBA00023015"/>
    </source>
</evidence>
<keyword evidence="4" id="KW-0804">Transcription</keyword>
<evidence type="ECO:0000256" key="6">
    <source>
        <dbReference type="SAM" id="Coils"/>
    </source>
</evidence>
<feature type="domain" description="BHLH" evidence="8">
    <location>
        <begin position="356"/>
        <end position="406"/>
    </location>
</feature>
<dbReference type="GO" id="GO:0046983">
    <property type="term" value="F:protein dimerization activity"/>
    <property type="evidence" value="ECO:0007669"/>
    <property type="project" value="InterPro"/>
</dbReference>
<evidence type="ECO:0000256" key="3">
    <source>
        <dbReference type="ARBA" id="ARBA00023125"/>
    </source>
</evidence>
<protein>
    <recommendedName>
        <fullName evidence="8">BHLH domain-containing protein</fullName>
    </recommendedName>
</protein>
<evidence type="ECO:0000313" key="10">
    <source>
        <dbReference type="Proteomes" id="UP000822688"/>
    </source>
</evidence>
<evidence type="ECO:0000256" key="7">
    <source>
        <dbReference type="SAM" id="MobiDB-lite"/>
    </source>
</evidence>
<dbReference type="SUPFAM" id="SSF47459">
    <property type="entry name" value="HLH, helix-loop-helix DNA-binding domain"/>
    <property type="match status" value="1"/>
</dbReference>
<keyword evidence="5" id="KW-0539">Nucleus</keyword>
<keyword evidence="10" id="KW-1185">Reference proteome</keyword>
<feature type="compositionally biased region" description="Polar residues" evidence="7">
    <location>
        <begin position="63"/>
        <end position="75"/>
    </location>
</feature>
<gene>
    <name evidence="9" type="ORF">KC19_10G100000</name>
</gene>
<evidence type="ECO:0000313" key="9">
    <source>
        <dbReference type="EMBL" id="KAG0559374.1"/>
    </source>
</evidence>
<dbReference type="AlphaFoldDB" id="A0A8T0GMC5"/>
<evidence type="ECO:0000256" key="4">
    <source>
        <dbReference type="ARBA" id="ARBA00023163"/>
    </source>
</evidence>
<feature type="region of interest" description="Disordered" evidence="7">
    <location>
        <begin position="283"/>
        <end position="342"/>
    </location>
</feature>
<dbReference type="GO" id="GO:0005634">
    <property type="term" value="C:nucleus"/>
    <property type="evidence" value="ECO:0007669"/>
    <property type="project" value="UniProtKB-SubCell"/>
</dbReference>
<accession>A0A8T0GMC5</accession>
<dbReference type="PROSITE" id="PS50888">
    <property type="entry name" value="BHLH"/>
    <property type="match status" value="1"/>
</dbReference>
<feature type="region of interest" description="Disordered" evidence="7">
    <location>
        <begin position="249"/>
        <end position="269"/>
    </location>
</feature>
<keyword evidence="2" id="KW-0805">Transcription regulation</keyword>
<evidence type="ECO:0000256" key="1">
    <source>
        <dbReference type="ARBA" id="ARBA00004123"/>
    </source>
</evidence>
<evidence type="ECO:0000256" key="5">
    <source>
        <dbReference type="ARBA" id="ARBA00023242"/>
    </source>
</evidence>
<dbReference type="Pfam" id="PF00010">
    <property type="entry name" value="HLH"/>
    <property type="match status" value="1"/>
</dbReference>
<feature type="compositionally biased region" description="Basic and acidic residues" evidence="7">
    <location>
        <begin position="249"/>
        <end position="265"/>
    </location>
</feature>
<dbReference type="GO" id="GO:0000978">
    <property type="term" value="F:RNA polymerase II cis-regulatory region sequence-specific DNA binding"/>
    <property type="evidence" value="ECO:0007669"/>
    <property type="project" value="TreeGrafter"/>
</dbReference>
<organism evidence="9 10">
    <name type="scientific">Ceratodon purpureus</name>
    <name type="common">Fire moss</name>
    <name type="synonym">Dicranum purpureum</name>
    <dbReference type="NCBI Taxonomy" id="3225"/>
    <lineage>
        <taxon>Eukaryota</taxon>
        <taxon>Viridiplantae</taxon>
        <taxon>Streptophyta</taxon>
        <taxon>Embryophyta</taxon>
        <taxon>Bryophyta</taxon>
        <taxon>Bryophytina</taxon>
        <taxon>Bryopsida</taxon>
        <taxon>Dicranidae</taxon>
        <taxon>Pseudoditrichales</taxon>
        <taxon>Ditrichaceae</taxon>
        <taxon>Ceratodon</taxon>
    </lineage>
</organism>
<dbReference type="FunFam" id="4.10.280.10:FF:000021">
    <property type="entry name" value="Transcription factor bHLH130 family"/>
    <property type="match status" value="1"/>
</dbReference>
<sequence length="447" mass="48370">MGAVDEEISVMLQSNHANMRQSSLTGVMAPAVSAPLDHLAAYHYAMYPPGYAGNNARPVAPMQRTSPGTMAQGSTGPAHVRPPPVHRGSPPQSRRSPGFNLEEKYVLEAKSEVLDASAMRNGVSYGAVYENSGPSMLHRYHSAPATTFLAEMNEPGHLNNTVMAGLYGDGGLTSISENMDMERVGGNGNTSSYNDYEHYMAPENDFARRLAFPASLCKEEATSGSLLRQSSMPSVGLSHLNTSMLDRMAENGSDKSSSRNSDDNNHLINGYTASMYSQDDYLWKSPTSPAKRQRGLEGESETSSGSADGSTYRNGHHGGLVRHMSLPSPTCGPSSPGVEGNSFSAVPMRTRAKRGCATHPRSIAERVRRTKISERMKRLQDLVPDMDKQTNTSDMLDETVEYVKSLQRKVQELNETVAQLQAAAAKHSNSNTNLELRHGNVAMDASG</sequence>
<dbReference type="Gene3D" id="4.10.280.10">
    <property type="entry name" value="Helix-loop-helix DNA-binding domain"/>
    <property type="match status" value="1"/>
</dbReference>
<comment type="caution">
    <text evidence="9">The sequence shown here is derived from an EMBL/GenBank/DDBJ whole genome shotgun (WGS) entry which is preliminary data.</text>
</comment>
<dbReference type="InterPro" id="IPR036638">
    <property type="entry name" value="HLH_DNA-bd_sf"/>
</dbReference>
<feature type="region of interest" description="Disordered" evidence="7">
    <location>
        <begin position="57"/>
        <end position="99"/>
    </location>
</feature>
<dbReference type="PANTHER" id="PTHR16223:SF125">
    <property type="entry name" value="OS08G0506700 PROTEIN"/>
    <property type="match status" value="1"/>
</dbReference>